<dbReference type="RefSeq" id="WP_156641750.1">
    <property type="nucleotide sequence ID" value="NZ_WOXT01000002.1"/>
</dbReference>
<proteinExistence type="inferred from homology"/>
<comment type="similarity">
    <text evidence="1">Belongs to the short-chain dehydrogenases/reductases (SDR) family.</text>
</comment>
<name>A0A7C9LLR0_9GAMM</name>
<dbReference type="AlphaFoldDB" id="A0A7C9LLR0"/>
<dbReference type="SUPFAM" id="SSF51735">
    <property type="entry name" value="NAD(P)-binding Rossmann-fold domains"/>
    <property type="match status" value="1"/>
</dbReference>
<dbReference type="PANTHER" id="PTHR43669">
    <property type="entry name" value="5-KETO-D-GLUCONATE 5-REDUCTASE"/>
    <property type="match status" value="1"/>
</dbReference>
<reference evidence="4 5" key="1">
    <citation type="submission" date="2019-12" db="EMBL/GenBank/DDBJ databases">
        <authorList>
            <person name="Xu J."/>
        </authorList>
    </citation>
    <scope>NUCLEOTIDE SEQUENCE [LARGE SCALE GENOMIC DNA]</scope>
    <source>
        <strain evidence="4 5">HX-5-24</strain>
    </source>
</reference>
<dbReference type="Pfam" id="PF13561">
    <property type="entry name" value="adh_short_C2"/>
    <property type="match status" value="1"/>
</dbReference>
<dbReference type="InterPro" id="IPR036291">
    <property type="entry name" value="NAD(P)-bd_dom_sf"/>
</dbReference>
<dbReference type="PANTHER" id="PTHR43669:SF12">
    <property type="entry name" value="BLR5618 PROTEIN"/>
    <property type="match status" value="1"/>
</dbReference>
<comment type="caution">
    <text evidence="4">The sequence shown here is derived from an EMBL/GenBank/DDBJ whole genome shotgun (WGS) entry which is preliminary data.</text>
</comment>
<feature type="compositionally biased region" description="Polar residues" evidence="3">
    <location>
        <begin position="271"/>
        <end position="284"/>
    </location>
</feature>
<dbReference type="GO" id="GO:0016491">
    <property type="term" value="F:oxidoreductase activity"/>
    <property type="evidence" value="ECO:0007669"/>
    <property type="project" value="UniProtKB-KW"/>
</dbReference>
<evidence type="ECO:0000313" key="5">
    <source>
        <dbReference type="Proteomes" id="UP000479692"/>
    </source>
</evidence>
<feature type="compositionally biased region" description="Basic and acidic residues" evidence="3">
    <location>
        <begin position="285"/>
        <end position="296"/>
    </location>
</feature>
<evidence type="ECO:0000256" key="2">
    <source>
        <dbReference type="ARBA" id="ARBA00023002"/>
    </source>
</evidence>
<evidence type="ECO:0000313" key="4">
    <source>
        <dbReference type="EMBL" id="MUV14464.1"/>
    </source>
</evidence>
<gene>
    <name evidence="4" type="ORF">GN331_09625</name>
</gene>
<dbReference type="Proteomes" id="UP000479692">
    <property type="component" value="Unassembled WGS sequence"/>
</dbReference>
<feature type="region of interest" description="Disordered" evidence="3">
    <location>
        <begin position="267"/>
        <end position="296"/>
    </location>
</feature>
<accession>A0A7C9LLR0</accession>
<keyword evidence="5" id="KW-1185">Reference proteome</keyword>
<dbReference type="Gene3D" id="3.40.50.720">
    <property type="entry name" value="NAD(P)-binding Rossmann-like Domain"/>
    <property type="match status" value="1"/>
</dbReference>
<organism evidence="4 5">
    <name type="scientific">Noviluteimonas gilva</name>
    <dbReference type="NCBI Taxonomy" id="2682097"/>
    <lineage>
        <taxon>Bacteria</taxon>
        <taxon>Pseudomonadati</taxon>
        <taxon>Pseudomonadota</taxon>
        <taxon>Gammaproteobacteria</taxon>
        <taxon>Lysobacterales</taxon>
        <taxon>Lysobacteraceae</taxon>
        <taxon>Noviluteimonas</taxon>
    </lineage>
</organism>
<sequence>MKSISRNNAGGPSAALLVLGATGAIGRGVVRAALDAGRPVIAVSPDTDGLRALQGLHAHADLSFIDAPLGDEHDAAALEHTLRELDRPIHGVVVALCSERERGRLLDGSATELRESIDQNVVAHLALARHLLPLLAKGGRAGGWVIVDGPGGDNPWAGYGHRSVGAAALRMLARVLHEEARPRGVRVQLLALDWPLKTDANARHACDQWPEALGVGRRAIALLDRIDHAATDPIVHCKGPCKTQSQGSDGDDAALAARCHEDARRLLGALSPSNKHNDATSPLSSKEDAHDPPTRR</sequence>
<evidence type="ECO:0000256" key="1">
    <source>
        <dbReference type="ARBA" id="ARBA00006484"/>
    </source>
</evidence>
<evidence type="ECO:0000256" key="3">
    <source>
        <dbReference type="SAM" id="MobiDB-lite"/>
    </source>
</evidence>
<dbReference type="EMBL" id="WOXT01000002">
    <property type="protein sequence ID" value="MUV14464.1"/>
    <property type="molecule type" value="Genomic_DNA"/>
</dbReference>
<dbReference type="InterPro" id="IPR002347">
    <property type="entry name" value="SDR_fam"/>
</dbReference>
<keyword evidence="2" id="KW-0560">Oxidoreductase</keyword>
<protein>
    <submittedName>
        <fullName evidence="4">SDR family NAD(P)-dependent oxidoreductase</fullName>
    </submittedName>
</protein>